<protein>
    <submittedName>
        <fullName evidence="1">Uncharacterized protein</fullName>
    </submittedName>
</protein>
<proteinExistence type="predicted"/>
<dbReference type="VEuPathDB" id="MicrosporidiaDB:CWI36_2502p0010"/>
<dbReference type="EMBL" id="PIXR01001113">
    <property type="protein sequence ID" value="TBU02646.1"/>
    <property type="molecule type" value="Genomic_DNA"/>
</dbReference>
<gene>
    <name evidence="1" type="ORF">CWI39_1113p0010</name>
</gene>
<reference evidence="1 2" key="1">
    <citation type="submission" date="2017-12" db="EMBL/GenBank/DDBJ databases">
        <authorList>
            <person name="Pombert J.-F."/>
            <person name="Haag K.L."/>
            <person name="Ebert D."/>
        </authorList>
    </citation>
    <scope>NUCLEOTIDE SEQUENCE [LARGE SCALE GENOMIC DNA]</scope>
    <source>
        <strain evidence="1">IL-BN-2</strain>
    </source>
</reference>
<sequence length="55" mass="6502">MKYILICMFCYIKDRNVIRGVEREYQQCNMSGKTLKHFAIDVRKCLDISTSHGMI</sequence>
<evidence type="ECO:0000313" key="1">
    <source>
        <dbReference type="EMBL" id="TBU02646.1"/>
    </source>
</evidence>
<evidence type="ECO:0000313" key="2">
    <source>
        <dbReference type="Proteomes" id="UP000293045"/>
    </source>
</evidence>
<dbReference type="VEuPathDB" id="MicrosporidiaDB:CWI39_1113p0010"/>
<name>A0A4Q9L5Y1_9MICR</name>
<comment type="caution">
    <text evidence="1">The sequence shown here is derived from an EMBL/GenBank/DDBJ whole genome shotgun (WGS) entry which is preliminary data.</text>
</comment>
<dbReference type="AlphaFoldDB" id="A0A4Q9L5Y1"/>
<accession>A0A4Q9L5Y1</accession>
<dbReference type="Proteomes" id="UP000293045">
    <property type="component" value="Unassembled WGS sequence"/>
</dbReference>
<organism evidence="1 2">
    <name type="scientific">Hamiltosporidium magnivora</name>
    <dbReference type="NCBI Taxonomy" id="148818"/>
    <lineage>
        <taxon>Eukaryota</taxon>
        <taxon>Fungi</taxon>
        <taxon>Fungi incertae sedis</taxon>
        <taxon>Microsporidia</taxon>
        <taxon>Dubosqiidae</taxon>
        <taxon>Hamiltosporidium</taxon>
    </lineage>
</organism>